<protein>
    <recommendedName>
        <fullName evidence="3">F-box domain-containing protein</fullName>
    </recommendedName>
</protein>
<dbReference type="Proteomes" id="UP000827284">
    <property type="component" value="Unassembled WGS sequence"/>
</dbReference>
<reference evidence="1" key="2">
    <citation type="journal article" date="2022" name="Microbiol. Resour. Announc.">
        <title>Whole-Genome Sequence of Entomortierella parvispora E1425, a Mucoromycotan Fungus Associated with Burkholderiaceae-Related Endosymbiotic Bacteria.</title>
        <authorList>
            <person name="Herlambang A."/>
            <person name="Guo Y."/>
            <person name="Takashima Y."/>
            <person name="Narisawa K."/>
            <person name="Ohta H."/>
            <person name="Nishizawa T."/>
        </authorList>
    </citation>
    <scope>NUCLEOTIDE SEQUENCE</scope>
    <source>
        <strain evidence="1">E1425</strain>
    </source>
</reference>
<proteinExistence type="predicted"/>
<evidence type="ECO:0008006" key="3">
    <source>
        <dbReference type="Google" id="ProtNLM"/>
    </source>
</evidence>
<gene>
    <name evidence="1" type="ORF">EMPS_06562</name>
</gene>
<keyword evidence="2" id="KW-1185">Reference proteome</keyword>
<sequence>MDIPEIRAEVGLYLRGGNEKPNFLALTQCARVCKAWRDTFIPLLYRTIDTNHFSVDTPGMSKLISLALGLQRHGRHLTRLSLGLPFPYLDVFTTSTGNIKRLSIVQDENTETNKDALGDQHKLRTLLNNNPGIEYLYISLAHDLELSRTVGQIIQHCLQLKELEVEGGVFDLADLIYINGLSRLSKVCISESDIKVTGEHLLRTPTLPSLRHFGLSEVRNETIAAAIEMISNWPHLESLTFSVEFNPSSKRRIFFPQPQNALRMFQPSAQISKLSLQGMKLTDQDLARVLDGCPALSNLEIADMDNGETSFGSLLKLAGSLTSLELSCEGLSRYWTPQRLLCSLPNLELFSCDVMDVDELYFGATLEEELLLTEKWQRHMRRSYPGLEDEPKTGPAEGHSRGRWICKGLQTLKMESLTLSLDNDRNKAFMDQLGGLQELDEFYALNSRRQVIVTEASAYYSNTASRFVENNVSDEPVQMLVHDSDRSLSRYDLMQDPSKQWILTLWPWIQCYMGPCQPFTSKQDELAVI</sequence>
<dbReference type="EMBL" id="BQFW01000008">
    <property type="protein sequence ID" value="GJJ74204.1"/>
    <property type="molecule type" value="Genomic_DNA"/>
</dbReference>
<dbReference type="Gene3D" id="3.80.10.10">
    <property type="entry name" value="Ribonuclease Inhibitor"/>
    <property type="match status" value="2"/>
</dbReference>
<dbReference type="PANTHER" id="PTHR38926">
    <property type="entry name" value="F-BOX DOMAIN CONTAINING PROTEIN, EXPRESSED"/>
    <property type="match status" value="1"/>
</dbReference>
<evidence type="ECO:0000313" key="1">
    <source>
        <dbReference type="EMBL" id="GJJ74204.1"/>
    </source>
</evidence>
<name>A0A9P3HCL3_9FUNG</name>
<dbReference type="InterPro" id="IPR032675">
    <property type="entry name" value="LRR_dom_sf"/>
</dbReference>
<accession>A0A9P3HCL3</accession>
<dbReference type="OrthoDB" id="427001at2759"/>
<comment type="caution">
    <text evidence="1">The sequence shown here is derived from an EMBL/GenBank/DDBJ whole genome shotgun (WGS) entry which is preliminary data.</text>
</comment>
<evidence type="ECO:0000313" key="2">
    <source>
        <dbReference type="Proteomes" id="UP000827284"/>
    </source>
</evidence>
<dbReference type="PANTHER" id="PTHR38926:SF5">
    <property type="entry name" value="F-BOX AND LEUCINE-RICH REPEAT PROTEIN 6"/>
    <property type="match status" value="1"/>
</dbReference>
<reference evidence="1" key="1">
    <citation type="submission" date="2021-11" db="EMBL/GenBank/DDBJ databases">
        <authorList>
            <person name="Herlambang A."/>
            <person name="Guo Y."/>
            <person name="Takashima Y."/>
            <person name="Nishizawa T."/>
        </authorList>
    </citation>
    <scope>NUCLEOTIDE SEQUENCE</scope>
    <source>
        <strain evidence="1">E1425</strain>
    </source>
</reference>
<dbReference type="AlphaFoldDB" id="A0A9P3HCL3"/>
<organism evidence="1 2">
    <name type="scientific">Entomortierella parvispora</name>
    <dbReference type="NCBI Taxonomy" id="205924"/>
    <lineage>
        <taxon>Eukaryota</taxon>
        <taxon>Fungi</taxon>
        <taxon>Fungi incertae sedis</taxon>
        <taxon>Mucoromycota</taxon>
        <taxon>Mortierellomycotina</taxon>
        <taxon>Mortierellomycetes</taxon>
        <taxon>Mortierellales</taxon>
        <taxon>Mortierellaceae</taxon>
        <taxon>Entomortierella</taxon>
    </lineage>
</organism>
<dbReference type="SUPFAM" id="SSF52047">
    <property type="entry name" value="RNI-like"/>
    <property type="match status" value="1"/>
</dbReference>